<evidence type="ECO:0000256" key="2">
    <source>
        <dbReference type="ARBA" id="ARBA00003949"/>
    </source>
</evidence>
<comment type="caution">
    <text evidence="17">The sequence shown here is derived from an EMBL/GenBank/DDBJ whole genome shotgun (WGS) entry which is preliminary data.</text>
</comment>
<name>A0AAE3HFX8_9FIRM</name>
<dbReference type="GO" id="GO:0072527">
    <property type="term" value="P:pyrimidine-containing compound metabolic process"/>
    <property type="evidence" value="ECO:0007669"/>
    <property type="project" value="UniProtKB-ARBA"/>
</dbReference>
<evidence type="ECO:0000256" key="14">
    <source>
        <dbReference type="PIRSR" id="PIRSR606262-3"/>
    </source>
</evidence>
<keyword evidence="18" id="KW-1185">Reference proteome</keyword>
<dbReference type="NCBIfam" id="TIGR01354">
    <property type="entry name" value="cyt_deam_tetra"/>
    <property type="match status" value="1"/>
</dbReference>
<dbReference type="PANTHER" id="PTHR11644:SF2">
    <property type="entry name" value="CYTIDINE DEAMINASE"/>
    <property type="match status" value="1"/>
</dbReference>
<dbReference type="GO" id="GO:0008270">
    <property type="term" value="F:zinc ion binding"/>
    <property type="evidence" value="ECO:0007669"/>
    <property type="project" value="UniProtKB-UniRule"/>
</dbReference>
<feature type="domain" description="CMP/dCMP-type deaminase" evidence="16">
    <location>
        <begin position="6"/>
        <end position="132"/>
    </location>
</feature>
<dbReference type="FunFam" id="3.40.140.10:FF:000008">
    <property type="entry name" value="Cytidine deaminase"/>
    <property type="match status" value="1"/>
</dbReference>
<dbReference type="EC" id="3.5.4.5" evidence="4 15"/>
<comment type="catalytic activity">
    <reaction evidence="11 15">
        <text>cytidine + H2O + H(+) = uridine + NH4(+)</text>
        <dbReference type="Rhea" id="RHEA:16069"/>
        <dbReference type="ChEBI" id="CHEBI:15377"/>
        <dbReference type="ChEBI" id="CHEBI:15378"/>
        <dbReference type="ChEBI" id="CHEBI:16704"/>
        <dbReference type="ChEBI" id="CHEBI:17562"/>
        <dbReference type="ChEBI" id="CHEBI:28938"/>
        <dbReference type="EC" id="3.5.4.5"/>
    </reaction>
</comment>
<dbReference type="InterPro" id="IPR050202">
    <property type="entry name" value="Cyt/Deoxycyt_deaminase"/>
</dbReference>
<evidence type="ECO:0000313" key="17">
    <source>
        <dbReference type="EMBL" id="MCR1897863.1"/>
    </source>
</evidence>
<evidence type="ECO:0000256" key="1">
    <source>
        <dbReference type="ARBA" id="ARBA00001947"/>
    </source>
</evidence>
<evidence type="ECO:0000256" key="15">
    <source>
        <dbReference type="RuleBase" id="RU364006"/>
    </source>
</evidence>
<keyword evidence="8 14" id="KW-0862">Zinc</keyword>
<dbReference type="NCBIfam" id="NF004064">
    <property type="entry name" value="PRK05578.1"/>
    <property type="match status" value="1"/>
</dbReference>
<feature type="binding site" evidence="14">
    <location>
        <position position="58"/>
    </location>
    <ligand>
        <name>Zn(2+)</name>
        <dbReference type="ChEBI" id="CHEBI:29105"/>
        <note>catalytic</note>
    </ligand>
</feature>
<comment type="function">
    <text evidence="2 15">This enzyme scavenges exogenous and endogenous cytidine and 2'-deoxycytidine for UMP synthesis.</text>
</comment>
<proteinExistence type="inferred from homology"/>
<dbReference type="Gene3D" id="3.40.140.10">
    <property type="entry name" value="Cytidine Deaminase, domain 2"/>
    <property type="match status" value="1"/>
</dbReference>
<dbReference type="RefSeq" id="WP_257529317.1">
    <property type="nucleotide sequence ID" value="NZ_JANKAS010000002.1"/>
</dbReference>
<dbReference type="PANTHER" id="PTHR11644">
    <property type="entry name" value="CYTIDINE DEAMINASE"/>
    <property type="match status" value="1"/>
</dbReference>
<dbReference type="Proteomes" id="UP001205748">
    <property type="component" value="Unassembled WGS sequence"/>
</dbReference>
<evidence type="ECO:0000256" key="3">
    <source>
        <dbReference type="ARBA" id="ARBA00006576"/>
    </source>
</evidence>
<dbReference type="InterPro" id="IPR002125">
    <property type="entry name" value="CMP_dCMP_dom"/>
</dbReference>
<protein>
    <recommendedName>
        <fullName evidence="5 15">Cytidine deaminase</fullName>
        <ecNumber evidence="4 15">3.5.4.5</ecNumber>
    </recommendedName>
    <alternativeName>
        <fullName evidence="9 15">Cytidine aminohydrolase</fullName>
    </alternativeName>
</protein>
<comment type="similarity">
    <text evidence="3 15">Belongs to the cytidine and deoxycytidylate deaminase family.</text>
</comment>
<comment type="cofactor">
    <cofactor evidence="1 14 15">
        <name>Zn(2+)</name>
        <dbReference type="ChEBI" id="CHEBI:29105"/>
    </cofactor>
</comment>
<evidence type="ECO:0000256" key="5">
    <source>
        <dbReference type="ARBA" id="ARBA00018266"/>
    </source>
</evidence>
<dbReference type="CDD" id="cd01283">
    <property type="entry name" value="cytidine_deaminase"/>
    <property type="match status" value="1"/>
</dbReference>
<feature type="binding site" evidence="13">
    <location>
        <begin position="47"/>
        <end position="53"/>
    </location>
    <ligand>
        <name>substrate</name>
    </ligand>
</feature>
<feature type="active site" description="Proton donor" evidence="12">
    <location>
        <position position="60"/>
    </location>
</feature>
<organism evidence="17 18">
    <name type="scientific">Irregularibacter muris</name>
    <dbReference type="NCBI Taxonomy" id="1796619"/>
    <lineage>
        <taxon>Bacteria</taxon>
        <taxon>Bacillati</taxon>
        <taxon>Bacillota</taxon>
        <taxon>Clostridia</taxon>
        <taxon>Eubacteriales</taxon>
        <taxon>Eubacteriaceae</taxon>
        <taxon>Irregularibacter</taxon>
    </lineage>
</organism>
<evidence type="ECO:0000256" key="11">
    <source>
        <dbReference type="ARBA" id="ARBA00049558"/>
    </source>
</evidence>
<evidence type="ECO:0000313" key="18">
    <source>
        <dbReference type="Proteomes" id="UP001205748"/>
    </source>
</evidence>
<evidence type="ECO:0000256" key="8">
    <source>
        <dbReference type="ARBA" id="ARBA00022833"/>
    </source>
</evidence>
<dbReference type="InterPro" id="IPR006262">
    <property type="entry name" value="Cyt_deam_tetra"/>
</dbReference>
<dbReference type="InterPro" id="IPR016193">
    <property type="entry name" value="Cytidine_deaminase-like"/>
</dbReference>
<evidence type="ECO:0000259" key="16">
    <source>
        <dbReference type="PROSITE" id="PS51747"/>
    </source>
</evidence>
<evidence type="ECO:0000256" key="10">
    <source>
        <dbReference type="ARBA" id="ARBA00049252"/>
    </source>
</evidence>
<dbReference type="GO" id="GO:0055086">
    <property type="term" value="P:nucleobase-containing small molecule metabolic process"/>
    <property type="evidence" value="ECO:0007669"/>
    <property type="project" value="UniProtKB-ARBA"/>
</dbReference>
<feature type="binding site" evidence="14">
    <location>
        <position position="91"/>
    </location>
    <ligand>
        <name>Zn(2+)</name>
        <dbReference type="ChEBI" id="CHEBI:29105"/>
        <note>catalytic</note>
    </ligand>
</feature>
<dbReference type="PROSITE" id="PS51747">
    <property type="entry name" value="CYT_DCMP_DEAMINASES_2"/>
    <property type="match status" value="1"/>
</dbReference>
<keyword evidence="7 15" id="KW-0378">Hydrolase</keyword>
<dbReference type="EMBL" id="JANKAS010000002">
    <property type="protein sequence ID" value="MCR1897863.1"/>
    <property type="molecule type" value="Genomic_DNA"/>
</dbReference>
<accession>A0AAE3HFX8</accession>
<dbReference type="GO" id="GO:0004126">
    <property type="term" value="F:cytidine deaminase activity"/>
    <property type="evidence" value="ECO:0007669"/>
    <property type="project" value="UniProtKB-UniRule"/>
</dbReference>
<evidence type="ECO:0000256" key="9">
    <source>
        <dbReference type="ARBA" id="ARBA00032005"/>
    </source>
</evidence>
<evidence type="ECO:0000256" key="12">
    <source>
        <dbReference type="PIRSR" id="PIRSR606262-1"/>
    </source>
</evidence>
<reference evidence="17" key="1">
    <citation type="submission" date="2022-07" db="EMBL/GenBank/DDBJ databases">
        <title>Enhanced cultured diversity of the mouse gut microbiota enables custom-made synthetic communities.</title>
        <authorList>
            <person name="Afrizal A."/>
        </authorList>
    </citation>
    <scope>NUCLEOTIDE SEQUENCE</scope>
    <source>
        <strain evidence="17">DSM 28593</strain>
    </source>
</reference>
<evidence type="ECO:0000256" key="6">
    <source>
        <dbReference type="ARBA" id="ARBA00022723"/>
    </source>
</evidence>
<evidence type="ECO:0000256" key="7">
    <source>
        <dbReference type="ARBA" id="ARBA00022801"/>
    </source>
</evidence>
<comment type="catalytic activity">
    <reaction evidence="10 15">
        <text>2'-deoxycytidine + H2O + H(+) = 2'-deoxyuridine + NH4(+)</text>
        <dbReference type="Rhea" id="RHEA:13433"/>
        <dbReference type="ChEBI" id="CHEBI:15377"/>
        <dbReference type="ChEBI" id="CHEBI:15378"/>
        <dbReference type="ChEBI" id="CHEBI:15698"/>
        <dbReference type="ChEBI" id="CHEBI:16450"/>
        <dbReference type="ChEBI" id="CHEBI:28938"/>
        <dbReference type="EC" id="3.5.4.5"/>
    </reaction>
</comment>
<gene>
    <name evidence="17" type="ORF">NSA47_02520</name>
</gene>
<dbReference type="SUPFAM" id="SSF53927">
    <property type="entry name" value="Cytidine deaminase-like"/>
    <property type="match status" value="1"/>
</dbReference>
<sequence length="144" mass="16164">MKIDEGKRETLLKKAKQAMEMAYVPYSDFPVGAALLTKEGKIFTGCNIENASYGATNCAERTAFFKAISEGYKQFVALAVVSKHPSYTYPCGICRQVIQEFAKDIELIFQNKEGKVLTLEIKDLLPYAFDDEDLMVTKEARANE</sequence>
<evidence type="ECO:0000256" key="13">
    <source>
        <dbReference type="PIRSR" id="PIRSR606262-2"/>
    </source>
</evidence>
<keyword evidence="6 14" id="KW-0479">Metal-binding</keyword>
<dbReference type="GO" id="GO:0005829">
    <property type="term" value="C:cytosol"/>
    <property type="evidence" value="ECO:0007669"/>
    <property type="project" value="TreeGrafter"/>
</dbReference>
<dbReference type="AlphaFoldDB" id="A0AAE3HFX8"/>
<evidence type="ECO:0000256" key="4">
    <source>
        <dbReference type="ARBA" id="ARBA00012783"/>
    </source>
</evidence>
<feature type="binding site" evidence="14">
    <location>
        <position position="94"/>
    </location>
    <ligand>
        <name>Zn(2+)</name>
        <dbReference type="ChEBI" id="CHEBI:29105"/>
        <note>catalytic</note>
    </ligand>
</feature>
<dbReference type="Pfam" id="PF00383">
    <property type="entry name" value="dCMP_cyt_deam_1"/>
    <property type="match status" value="1"/>
</dbReference>